<evidence type="ECO:0000256" key="6">
    <source>
        <dbReference type="ARBA" id="ARBA00022840"/>
    </source>
</evidence>
<dbReference type="SUPFAM" id="SSF56112">
    <property type="entry name" value="Protein kinase-like (PK-like)"/>
    <property type="match status" value="1"/>
</dbReference>
<dbReference type="Gene3D" id="3.30.10.20">
    <property type="match status" value="3"/>
</dbReference>
<evidence type="ECO:0000256" key="2">
    <source>
        <dbReference type="ARBA" id="ARBA00022527"/>
    </source>
</evidence>
<evidence type="ECO:0000256" key="4">
    <source>
        <dbReference type="ARBA" id="ARBA00022741"/>
    </source>
</evidence>
<dbReference type="PROSITE" id="PS00107">
    <property type="entry name" value="PROTEIN_KINASE_ATP"/>
    <property type="match status" value="1"/>
</dbReference>
<evidence type="ECO:0000256" key="10">
    <source>
        <dbReference type="SAM" id="Phobius"/>
    </source>
</evidence>
<name>B8CWT3_HALOH</name>
<evidence type="ECO:0000256" key="1">
    <source>
        <dbReference type="ARBA" id="ARBA00012513"/>
    </source>
</evidence>
<dbReference type="InterPro" id="IPR008271">
    <property type="entry name" value="Ser/Thr_kinase_AS"/>
</dbReference>
<proteinExistence type="predicted"/>
<evidence type="ECO:0000256" key="5">
    <source>
        <dbReference type="ARBA" id="ARBA00022777"/>
    </source>
</evidence>
<dbReference type="PROSITE" id="PS00108">
    <property type="entry name" value="PROTEIN_KINASE_ST"/>
    <property type="match status" value="1"/>
</dbReference>
<dbReference type="Gene3D" id="1.10.510.10">
    <property type="entry name" value="Transferase(Phosphotransferase) domain 1"/>
    <property type="match status" value="1"/>
</dbReference>
<reference evidence="13 14" key="1">
    <citation type="journal article" date="2009" name="PLoS ONE">
        <title>Genome analysis of the anaerobic thermohalophilic bacterium Halothermothrix orenii.</title>
        <authorList>
            <person name="Mavromatis K."/>
            <person name="Ivanova N."/>
            <person name="Anderson I."/>
            <person name="Lykidis A."/>
            <person name="Hooper S.D."/>
            <person name="Sun H."/>
            <person name="Kunin V."/>
            <person name="Lapidus A."/>
            <person name="Hugenholtz P."/>
            <person name="Patel B."/>
            <person name="Kyrpides N.C."/>
        </authorList>
    </citation>
    <scope>NUCLEOTIDE SEQUENCE [LARGE SCALE GENOMIC DNA]</scope>
    <source>
        <strain evidence="14">H 168 / OCM 544 / DSM 9562</strain>
    </source>
</reference>
<evidence type="ECO:0000256" key="8">
    <source>
        <dbReference type="ARBA" id="ARBA00048679"/>
    </source>
</evidence>
<dbReference type="InterPro" id="IPR017441">
    <property type="entry name" value="Protein_kinase_ATP_BS"/>
</dbReference>
<dbReference type="SMART" id="SM00740">
    <property type="entry name" value="PASTA"/>
    <property type="match status" value="3"/>
</dbReference>
<dbReference type="GO" id="GO:0004674">
    <property type="term" value="F:protein serine/threonine kinase activity"/>
    <property type="evidence" value="ECO:0007669"/>
    <property type="project" value="UniProtKB-KW"/>
</dbReference>
<keyword evidence="4 9" id="KW-0547">Nucleotide-binding</keyword>
<dbReference type="FunFam" id="3.30.200.20:FF:000035">
    <property type="entry name" value="Serine/threonine protein kinase Stk1"/>
    <property type="match status" value="1"/>
</dbReference>
<organism evidence="13 14">
    <name type="scientific">Halothermothrix orenii (strain H 168 / OCM 544 / DSM 9562)</name>
    <dbReference type="NCBI Taxonomy" id="373903"/>
    <lineage>
        <taxon>Bacteria</taxon>
        <taxon>Bacillati</taxon>
        <taxon>Bacillota</taxon>
        <taxon>Clostridia</taxon>
        <taxon>Halanaerobiales</taxon>
        <taxon>Halothermotrichaceae</taxon>
        <taxon>Halothermothrix</taxon>
    </lineage>
</organism>
<dbReference type="SMART" id="SM00220">
    <property type="entry name" value="S_TKc"/>
    <property type="match status" value="1"/>
</dbReference>
<dbReference type="PANTHER" id="PTHR43289:SF34">
    <property type="entry name" value="SERINE_THREONINE-PROTEIN KINASE YBDM-RELATED"/>
    <property type="match status" value="1"/>
</dbReference>
<dbReference type="CDD" id="cd14014">
    <property type="entry name" value="STKc_PknB_like"/>
    <property type="match status" value="1"/>
</dbReference>
<evidence type="ECO:0000256" key="9">
    <source>
        <dbReference type="PROSITE-ProRule" id="PRU10141"/>
    </source>
</evidence>
<feature type="domain" description="PASTA" evidence="12">
    <location>
        <begin position="491"/>
        <end position="558"/>
    </location>
</feature>
<dbReference type="STRING" id="373903.Hore_09960"/>
<feature type="domain" description="Protein kinase" evidence="11">
    <location>
        <begin position="10"/>
        <end position="270"/>
    </location>
</feature>
<feature type="binding site" evidence="9">
    <location>
        <position position="39"/>
    </location>
    <ligand>
        <name>ATP</name>
        <dbReference type="ChEBI" id="CHEBI:30616"/>
    </ligand>
</feature>
<dbReference type="EC" id="2.7.11.1" evidence="1"/>
<evidence type="ECO:0000256" key="3">
    <source>
        <dbReference type="ARBA" id="ARBA00022679"/>
    </source>
</evidence>
<keyword evidence="2" id="KW-0723">Serine/threonine-protein kinase</keyword>
<protein>
    <recommendedName>
        <fullName evidence="1">non-specific serine/threonine protein kinase</fullName>
        <ecNumber evidence="1">2.7.11.1</ecNumber>
    </recommendedName>
</protein>
<keyword evidence="5 13" id="KW-0418">Kinase</keyword>
<keyword evidence="10" id="KW-0472">Membrane</keyword>
<dbReference type="PANTHER" id="PTHR43289">
    <property type="entry name" value="MITOGEN-ACTIVATED PROTEIN KINASE KINASE KINASE 20-RELATED"/>
    <property type="match status" value="1"/>
</dbReference>
<comment type="catalytic activity">
    <reaction evidence="8">
        <text>L-seryl-[protein] + ATP = O-phospho-L-seryl-[protein] + ADP + H(+)</text>
        <dbReference type="Rhea" id="RHEA:17989"/>
        <dbReference type="Rhea" id="RHEA-COMP:9863"/>
        <dbReference type="Rhea" id="RHEA-COMP:11604"/>
        <dbReference type="ChEBI" id="CHEBI:15378"/>
        <dbReference type="ChEBI" id="CHEBI:29999"/>
        <dbReference type="ChEBI" id="CHEBI:30616"/>
        <dbReference type="ChEBI" id="CHEBI:83421"/>
        <dbReference type="ChEBI" id="CHEBI:456216"/>
        <dbReference type="EC" id="2.7.11.1"/>
    </reaction>
</comment>
<keyword evidence="14" id="KW-1185">Reference proteome</keyword>
<dbReference type="Proteomes" id="UP000000719">
    <property type="component" value="Chromosome"/>
</dbReference>
<evidence type="ECO:0000259" key="11">
    <source>
        <dbReference type="PROSITE" id="PS50011"/>
    </source>
</evidence>
<keyword evidence="3" id="KW-0808">Transferase</keyword>
<evidence type="ECO:0000259" key="12">
    <source>
        <dbReference type="PROSITE" id="PS51178"/>
    </source>
</evidence>
<evidence type="ECO:0000313" key="14">
    <source>
        <dbReference type="Proteomes" id="UP000000719"/>
    </source>
</evidence>
<dbReference type="FunFam" id="1.10.510.10:FF:000021">
    <property type="entry name" value="Serine/threonine protein kinase"/>
    <property type="match status" value="1"/>
</dbReference>
<dbReference type="OrthoDB" id="9788659at2"/>
<dbReference type="RefSeq" id="WP_012635937.1">
    <property type="nucleotide sequence ID" value="NC_011899.1"/>
</dbReference>
<dbReference type="InterPro" id="IPR000719">
    <property type="entry name" value="Prot_kinase_dom"/>
</dbReference>
<feature type="domain" description="PASTA" evidence="12">
    <location>
        <begin position="353"/>
        <end position="420"/>
    </location>
</feature>
<dbReference type="HOGENOM" id="CLU_000288_135_2_9"/>
<feature type="transmembrane region" description="Helical" evidence="10">
    <location>
        <begin position="329"/>
        <end position="348"/>
    </location>
</feature>
<dbReference type="PROSITE" id="PS50011">
    <property type="entry name" value="PROTEIN_KINASE_DOM"/>
    <property type="match status" value="1"/>
</dbReference>
<dbReference type="Gene3D" id="3.30.200.20">
    <property type="entry name" value="Phosphorylase Kinase, domain 1"/>
    <property type="match status" value="1"/>
</dbReference>
<evidence type="ECO:0000256" key="7">
    <source>
        <dbReference type="ARBA" id="ARBA00047899"/>
    </source>
</evidence>
<dbReference type="InterPro" id="IPR011009">
    <property type="entry name" value="Kinase-like_dom_sf"/>
</dbReference>
<sequence length="638" mass="71910">MKGKVFNNRYKIIKELGKGGMAIVYEAQDLLLDRRVALKMLRPEYVHDKGFLRKFRHEAKAVARLSHPNVVNIFDIGQDNDYHYLVMENVKGRNLKEIIQERGRLSIQEALDIANQICAALSVAHENNVVHCDIKPHNILLTEDNQVKVTDFGIARAATSSTLTMTNTIMGSANYFSPEQARGGEIKTYSDIYSLGVVLYEMLTGKVPFNGDSPISVALKHIQENPKKPSLLNPEIPPEVERIVMKAMSKEPEERFKSAREMRQKITATLKNLKSNNQESDKTIVLSDDGDTKILQKVDPVEKNDKSKGNERVYLSKTDNKASNNWMKWASLIIGIIFLVTMGVFIFYQQYMEVPIVEVPDVVGLEIDEAREVAAQVGLHIEKQNDVHHPEVPESHIISQYPVGGERVRQTRVIMVTVSKGPAILKSPDLVNKTLREAEVILDNQNLKIGKKEFVYNDEYPENVIIEQMPKPGDEINVESTIDLVISKGAKPRMVSVPNVVGLRLEEAEKIIEENDLKVGEINREWTRRFIKGQVSGQQYPVGKKIPENSTINLTVSQGLINEKRSEVHLGTRVDFYVPPGARENKIEVVVIDDNGRDVAYQGTHKPGERVIQYINSVGTTTIEVYCNGDLLGWETID</sequence>
<dbReference type="KEGG" id="hor:Hore_09960"/>
<dbReference type="CDD" id="cd06577">
    <property type="entry name" value="PASTA_pknB"/>
    <property type="match status" value="3"/>
</dbReference>
<evidence type="ECO:0000313" key="13">
    <source>
        <dbReference type="EMBL" id="ACL69752.1"/>
    </source>
</evidence>
<keyword evidence="10" id="KW-0812">Transmembrane</keyword>
<dbReference type="Pfam" id="PF00069">
    <property type="entry name" value="Pkinase"/>
    <property type="match status" value="1"/>
</dbReference>
<dbReference type="NCBIfam" id="NF033483">
    <property type="entry name" value="PknB_PASTA_kin"/>
    <property type="match status" value="1"/>
</dbReference>
<dbReference type="PROSITE" id="PS51178">
    <property type="entry name" value="PASTA"/>
    <property type="match status" value="3"/>
</dbReference>
<keyword evidence="6 9" id="KW-0067">ATP-binding</keyword>
<accession>B8CWT3</accession>
<dbReference type="AlphaFoldDB" id="B8CWT3"/>
<dbReference type="Pfam" id="PF03793">
    <property type="entry name" value="PASTA"/>
    <property type="match status" value="3"/>
</dbReference>
<keyword evidence="10" id="KW-1133">Transmembrane helix</keyword>
<dbReference type="eggNOG" id="COG0515">
    <property type="taxonomic scope" value="Bacteria"/>
</dbReference>
<feature type="domain" description="PASTA" evidence="12">
    <location>
        <begin position="421"/>
        <end position="488"/>
    </location>
</feature>
<comment type="catalytic activity">
    <reaction evidence="7">
        <text>L-threonyl-[protein] + ATP = O-phospho-L-threonyl-[protein] + ADP + H(+)</text>
        <dbReference type="Rhea" id="RHEA:46608"/>
        <dbReference type="Rhea" id="RHEA-COMP:11060"/>
        <dbReference type="Rhea" id="RHEA-COMP:11605"/>
        <dbReference type="ChEBI" id="CHEBI:15378"/>
        <dbReference type="ChEBI" id="CHEBI:30013"/>
        <dbReference type="ChEBI" id="CHEBI:30616"/>
        <dbReference type="ChEBI" id="CHEBI:61977"/>
        <dbReference type="ChEBI" id="CHEBI:456216"/>
        <dbReference type="EC" id="2.7.11.1"/>
    </reaction>
</comment>
<dbReference type="eggNOG" id="COG2815">
    <property type="taxonomic scope" value="Bacteria"/>
</dbReference>
<dbReference type="InterPro" id="IPR005543">
    <property type="entry name" value="PASTA_dom"/>
</dbReference>
<dbReference type="GO" id="GO:0005524">
    <property type="term" value="F:ATP binding"/>
    <property type="evidence" value="ECO:0007669"/>
    <property type="project" value="UniProtKB-UniRule"/>
</dbReference>
<gene>
    <name evidence="13" type="ordered locus">Hore_09960</name>
</gene>
<dbReference type="EMBL" id="CP001098">
    <property type="protein sequence ID" value="ACL69752.1"/>
    <property type="molecule type" value="Genomic_DNA"/>
</dbReference>